<dbReference type="PANTHER" id="PTHR33376:SF5">
    <property type="entry name" value="EXTRACYTOPLASMIC SOLUTE RECEPTOR PROTEIN"/>
    <property type="match status" value="1"/>
</dbReference>
<reference evidence="6" key="1">
    <citation type="submission" date="2012-02" db="EMBL/GenBank/DDBJ databases">
        <title>Complete sequence of Mesorhizobium australicum WSM2073.</title>
        <authorList>
            <person name="Lucas S."/>
            <person name="Han J."/>
            <person name="Lapidus A."/>
            <person name="Cheng J.-F."/>
            <person name="Goodwin L."/>
            <person name="Pitluck S."/>
            <person name="Peters L."/>
            <person name="Gu W."/>
            <person name="Detter J.C."/>
            <person name="Han C."/>
            <person name="Tapia R."/>
            <person name="Land M."/>
            <person name="Hauser L."/>
            <person name="Kyrpides N."/>
            <person name="Ivanova N."/>
            <person name="Pagani I."/>
            <person name="Reeve W.G."/>
            <person name="Howieson J.G."/>
            <person name="Tiwari R.P."/>
            <person name="O'Hara G.W."/>
            <person name="Atkins C.A."/>
            <person name="Ronson C.W."/>
            <person name="Nandasena K.G."/>
            <person name="Woyke T."/>
        </authorList>
    </citation>
    <scope>NUCLEOTIDE SEQUENCE [LARGE SCALE GENOMIC DNA]</scope>
    <source>
        <strain evidence="6">LMG 24608 / HAMBI 3006 / WSM2073</strain>
    </source>
</reference>
<dbReference type="InterPro" id="IPR018389">
    <property type="entry name" value="DctP_fam"/>
</dbReference>
<dbReference type="InterPro" id="IPR038404">
    <property type="entry name" value="TRAP_DctP_sf"/>
</dbReference>
<name>L0KC05_MESAW</name>
<evidence type="ECO:0000256" key="2">
    <source>
        <dbReference type="PIRSR" id="PIRSR039026-1"/>
    </source>
</evidence>
<dbReference type="Gene3D" id="3.40.190.170">
    <property type="entry name" value="Bacterial extracellular solute-binding protein, family 7"/>
    <property type="match status" value="1"/>
</dbReference>
<organism evidence="5 6">
    <name type="scientific">Mesorhizobium australicum (strain HAMBI 3006 / LMG 24608 / WSM2073)</name>
    <dbReference type="NCBI Taxonomy" id="754035"/>
    <lineage>
        <taxon>Bacteria</taxon>
        <taxon>Pseudomonadati</taxon>
        <taxon>Pseudomonadota</taxon>
        <taxon>Alphaproteobacteria</taxon>
        <taxon>Hyphomicrobiales</taxon>
        <taxon>Phyllobacteriaceae</taxon>
        <taxon>Mesorhizobium</taxon>
    </lineage>
</organism>
<feature type="binding site" evidence="2">
    <location>
        <position position="182"/>
    </location>
    <ligand>
        <name>substrate</name>
    </ligand>
</feature>
<dbReference type="eggNOG" id="COG4663">
    <property type="taxonomic scope" value="Bacteria"/>
</dbReference>
<dbReference type="OrthoDB" id="9780733at2"/>
<proteinExistence type="predicted"/>
<dbReference type="GO" id="GO:0031317">
    <property type="term" value="C:tripartite ATP-independent periplasmic transporter complex"/>
    <property type="evidence" value="ECO:0007669"/>
    <property type="project" value="InterPro"/>
</dbReference>
<keyword evidence="1 4" id="KW-0732">Signal</keyword>
<feature type="binding site" evidence="3">
    <location>
        <position position="219"/>
    </location>
    <ligand>
        <name>substrate</name>
    </ligand>
</feature>
<evidence type="ECO:0000313" key="5">
    <source>
        <dbReference type="EMBL" id="AGB42812.1"/>
    </source>
</evidence>
<dbReference type="RefSeq" id="WP_015314290.1">
    <property type="nucleotide sequence ID" value="NC_019973.1"/>
</dbReference>
<feature type="signal peptide" evidence="4">
    <location>
        <begin position="1"/>
        <end position="31"/>
    </location>
</feature>
<feature type="binding site" evidence="3">
    <location>
        <position position="245"/>
    </location>
    <ligand>
        <name>substrate</name>
    </ligand>
</feature>
<dbReference type="GO" id="GO:0043177">
    <property type="term" value="F:organic acid binding"/>
    <property type="evidence" value="ECO:0007669"/>
    <property type="project" value="InterPro"/>
</dbReference>
<dbReference type="AlphaFoldDB" id="L0KC05"/>
<protein>
    <submittedName>
        <fullName evidence="5">TRAP-type mannitol/chloroaromatic compound transport system, periplasmic component</fullName>
    </submittedName>
</protein>
<evidence type="ECO:0000256" key="4">
    <source>
        <dbReference type="SAM" id="SignalP"/>
    </source>
</evidence>
<dbReference type="GO" id="GO:0055085">
    <property type="term" value="P:transmembrane transport"/>
    <property type="evidence" value="ECO:0007669"/>
    <property type="project" value="InterPro"/>
</dbReference>
<evidence type="ECO:0000256" key="3">
    <source>
        <dbReference type="PIRSR" id="PIRSR039026-2"/>
    </source>
</evidence>
<dbReference type="Proteomes" id="UP000010998">
    <property type="component" value="Chromosome"/>
</dbReference>
<dbReference type="PIRSF" id="PIRSF039026">
    <property type="entry name" value="SiaP"/>
    <property type="match status" value="1"/>
</dbReference>
<dbReference type="EMBL" id="CP003358">
    <property type="protein sequence ID" value="AGB42812.1"/>
    <property type="molecule type" value="Genomic_DNA"/>
</dbReference>
<dbReference type="CDD" id="cd13682">
    <property type="entry name" value="PBP2_TRAP_alpha-ketoacid"/>
    <property type="match status" value="1"/>
</dbReference>
<feature type="chain" id="PRO_5003944467" evidence="4">
    <location>
        <begin position="32"/>
        <end position="370"/>
    </location>
</feature>
<accession>L0KC05</accession>
<dbReference type="InterPro" id="IPR006311">
    <property type="entry name" value="TAT_signal"/>
</dbReference>
<feature type="binding site" evidence="3">
    <location>
        <position position="220"/>
    </location>
    <ligand>
        <name>Na(+)</name>
        <dbReference type="ChEBI" id="CHEBI:29101"/>
    </ligand>
</feature>
<dbReference type="Gene3D" id="3.40.190.10">
    <property type="entry name" value="Periplasmic binding protein-like II"/>
    <property type="match status" value="1"/>
</dbReference>
<dbReference type="PANTHER" id="PTHR33376">
    <property type="match status" value="1"/>
</dbReference>
<dbReference type="STRING" id="754035.Mesau_00314"/>
<keyword evidence="3" id="KW-0479">Metal-binding</keyword>
<dbReference type="InterPro" id="IPR041722">
    <property type="entry name" value="TakP/all3028"/>
</dbReference>
<dbReference type="FunFam" id="3.40.190.10:FF:000371">
    <property type="entry name" value="Alpha-keto acid-binding periplasmic protein TakP"/>
    <property type="match status" value="1"/>
</dbReference>
<feature type="binding site" evidence="2">
    <location>
        <position position="161"/>
    </location>
    <ligand>
        <name>substrate</name>
    </ligand>
</feature>
<dbReference type="GO" id="GO:0015849">
    <property type="term" value="P:organic acid transport"/>
    <property type="evidence" value="ECO:0007669"/>
    <property type="project" value="InterPro"/>
</dbReference>
<dbReference type="KEGG" id="mam:Mesau_00314"/>
<dbReference type="GO" id="GO:0046872">
    <property type="term" value="F:metal ion binding"/>
    <property type="evidence" value="ECO:0007669"/>
    <property type="project" value="UniProtKB-KW"/>
</dbReference>
<keyword evidence="6" id="KW-1185">Reference proteome</keyword>
<evidence type="ECO:0000256" key="1">
    <source>
        <dbReference type="ARBA" id="ARBA00022729"/>
    </source>
</evidence>
<dbReference type="GeneID" id="90987855"/>
<dbReference type="InterPro" id="IPR026289">
    <property type="entry name" value="SBP_TakP-like"/>
</dbReference>
<dbReference type="PROSITE" id="PS51318">
    <property type="entry name" value="TAT"/>
    <property type="match status" value="1"/>
</dbReference>
<gene>
    <name evidence="5" type="ordered locus">Mesau_00314</name>
</gene>
<sequence length="370" mass="40448">MDRRSFIRKAGVTGVGAAAAAAVTLAAPAIAQSNPKVTWRLASSFPKSLDTIYGGAEVFSKMLSEATDGNFHIQVFAAGELVPGLQAADATTAGTVEACHTVAYYYWGKDPTWALGAAVPFSLNARGMNAWHYHGGGIDLFNEFLATQGLFGLPGGNTGVQMGGWFRKEINTVADLSGLKMRIGGFAGKVVQKLGVVPQQIAGGDIYPALEKGTIDAAEWVGPYDDEKLGFYKVAPYYYYPGWWEGGPTVHLMFNKTKYDELSPTYKSLLRTCAQAADANMLQKYDYVNPPAVKRLVAGGAKLRPFSQEIMAACFEKANEVYAEMEASNAPFKKIWESIKGFRKEHYLWAQVAEYNYDTFMMVQQRNGKL</sequence>
<evidence type="ECO:0000313" key="6">
    <source>
        <dbReference type="Proteomes" id="UP000010998"/>
    </source>
</evidence>
<dbReference type="Pfam" id="PF03480">
    <property type="entry name" value="DctP"/>
    <property type="match status" value="1"/>
</dbReference>
<dbReference type="HOGENOM" id="CLU_036176_0_1_5"/>